<evidence type="ECO:0000259" key="4">
    <source>
        <dbReference type="Pfam" id="PF07587"/>
    </source>
</evidence>
<evidence type="ECO:0000313" key="7">
    <source>
        <dbReference type="EMBL" id="QDV21896.1"/>
    </source>
</evidence>
<feature type="domain" description="DUF1553" evidence="4">
    <location>
        <begin position="724"/>
        <end position="970"/>
    </location>
</feature>
<dbReference type="Pfam" id="PF07587">
    <property type="entry name" value="PSD1"/>
    <property type="match status" value="1"/>
</dbReference>
<evidence type="ECO:0000313" key="8">
    <source>
        <dbReference type="Proteomes" id="UP000318017"/>
    </source>
</evidence>
<keyword evidence="2" id="KW-0812">Transmembrane</keyword>
<keyword evidence="2" id="KW-1133">Transmembrane helix</keyword>
<dbReference type="EC" id="4.2.2.12" evidence="7"/>
<feature type="domain" description="Golvesin/Xly CBD-like" evidence="6">
    <location>
        <begin position="492"/>
        <end position="617"/>
    </location>
</feature>
<evidence type="ECO:0000259" key="6">
    <source>
        <dbReference type="Pfam" id="PF25275"/>
    </source>
</evidence>
<dbReference type="AlphaFoldDB" id="A0A518G000"/>
<evidence type="ECO:0000256" key="2">
    <source>
        <dbReference type="SAM" id="Phobius"/>
    </source>
</evidence>
<gene>
    <name evidence="7" type="primary">xly_1</name>
    <name evidence="7" type="ORF">Q31a_01750</name>
</gene>
<keyword evidence="2" id="KW-0472">Membrane</keyword>
<dbReference type="OrthoDB" id="127107at2"/>
<dbReference type="InterPro" id="IPR033803">
    <property type="entry name" value="CBD-like_Golvesin-Xly"/>
</dbReference>
<keyword evidence="7" id="KW-0456">Lyase</keyword>
<reference evidence="7 8" key="1">
    <citation type="submission" date="2019-02" db="EMBL/GenBank/DDBJ databases">
        <title>Deep-cultivation of Planctomycetes and their phenomic and genomic characterization uncovers novel biology.</title>
        <authorList>
            <person name="Wiegand S."/>
            <person name="Jogler M."/>
            <person name="Boedeker C."/>
            <person name="Pinto D."/>
            <person name="Vollmers J."/>
            <person name="Rivas-Marin E."/>
            <person name="Kohn T."/>
            <person name="Peeters S.H."/>
            <person name="Heuer A."/>
            <person name="Rast P."/>
            <person name="Oberbeckmann S."/>
            <person name="Bunk B."/>
            <person name="Jeske O."/>
            <person name="Meyerdierks A."/>
            <person name="Storesund J.E."/>
            <person name="Kallscheuer N."/>
            <person name="Luecker S."/>
            <person name="Lage O.M."/>
            <person name="Pohl T."/>
            <person name="Merkel B.J."/>
            <person name="Hornburger P."/>
            <person name="Mueller R.-W."/>
            <person name="Bruemmer F."/>
            <person name="Labrenz M."/>
            <person name="Spormann A.M."/>
            <person name="Op den Camp H."/>
            <person name="Overmann J."/>
            <person name="Amann R."/>
            <person name="Jetten M.S.M."/>
            <person name="Mascher T."/>
            <person name="Medema M.H."/>
            <person name="Devos D.P."/>
            <person name="Kaster A.-K."/>
            <person name="Ovreas L."/>
            <person name="Rohde M."/>
            <person name="Galperin M.Y."/>
            <person name="Jogler C."/>
        </authorList>
    </citation>
    <scope>NUCLEOTIDE SEQUENCE [LARGE SCALE GENOMIC DNA]</scope>
    <source>
        <strain evidence="7 8">Q31a</strain>
    </source>
</reference>
<dbReference type="GO" id="GO:0047492">
    <property type="term" value="F:xanthan lyase activity"/>
    <property type="evidence" value="ECO:0007669"/>
    <property type="project" value="UniProtKB-EC"/>
</dbReference>
<feature type="domain" description="DUF1549" evidence="3">
    <location>
        <begin position="212"/>
        <end position="421"/>
    </location>
</feature>
<feature type="transmembrane region" description="Helical" evidence="2">
    <location>
        <begin position="34"/>
        <end position="51"/>
    </location>
</feature>
<dbReference type="InterPro" id="IPR011429">
    <property type="entry name" value="Cyt_c_Planctomycete-type"/>
</dbReference>
<dbReference type="Pfam" id="PF07583">
    <property type="entry name" value="PSCyt2"/>
    <property type="match status" value="1"/>
</dbReference>
<feature type="compositionally biased region" description="Polar residues" evidence="1">
    <location>
        <begin position="632"/>
        <end position="642"/>
    </location>
</feature>
<dbReference type="KEGG" id="ahel:Q31a_01750"/>
<proteinExistence type="predicted"/>
<keyword evidence="8" id="KW-1185">Reference proteome</keyword>
<organism evidence="7 8">
    <name type="scientific">Aureliella helgolandensis</name>
    <dbReference type="NCBI Taxonomy" id="2527968"/>
    <lineage>
        <taxon>Bacteria</taxon>
        <taxon>Pseudomonadati</taxon>
        <taxon>Planctomycetota</taxon>
        <taxon>Planctomycetia</taxon>
        <taxon>Pirellulales</taxon>
        <taxon>Pirellulaceae</taxon>
        <taxon>Aureliella</taxon>
    </lineage>
</organism>
<dbReference type="InterPro" id="IPR022655">
    <property type="entry name" value="DUF1553"/>
</dbReference>
<protein>
    <submittedName>
        <fullName evidence="7">Xanthan lyase</fullName>
        <ecNumber evidence="7">4.2.2.12</ecNumber>
    </submittedName>
</protein>
<evidence type="ECO:0000259" key="3">
    <source>
        <dbReference type="Pfam" id="PF07583"/>
    </source>
</evidence>
<dbReference type="RefSeq" id="WP_145072639.1">
    <property type="nucleotide sequence ID" value="NZ_CP036298.1"/>
</dbReference>
<sequence length="999" mass="111584">MSDRILTAPHGPLSFAVLEWPDFNLSKVRTARRLVVLFGYVSTWMALAAFLPTRPTFAQQILSEVRDAEQEDFFEQHIRPALVKYCYECHAADTEASGGLLLDSAAGWKAGGDSGPAILPGQPLESRFIRAIDYEDSNLQMPPEGKLPEDIIQAFTAWVAQGARDPRQATGSQPTVRTSGLPVEEAQKHWAYRPLVRAEIPASGTERSATAVDSFINRRLAEVQLTPSPTASREVVVRRLYFDLTGLPPPTNAMELWFRPDDRSPEVGYRRLVDGLLTSPNYGEHFARKWMDVARYAESITLRGFVLPEAWRYRDYLIQAYAEDRPFDQMIREQIAGDLLEHSDMRERQMQLTATSLLAMGNNNLEQQDKTQLEMDYIDEQLDTIGRAFLGQTLGCARCHDHKFDPIPTRDYYAMAGILRSAVALEHANLSKWIELPLPLPAEQQTSYDQWSAELQQVDKRLAEIRAKAPATAARPNQFIAIADLPGDVIDDSQARLVGSWKASTYSRPSIGEGYVHDENSRKGMATATFEPNDLAPGHYEIRMAYTASANRSSNTLVHVFSAEGETEIAVNQRQTPDIDGVWISLGTYRVEQDGQAFVLITNQDSNGYVIVDAVQFLPQGVDLASAAPANDSESPAQLSEQTESEQEALAAELRMLESRQRKLKSQLATRPRYLTVDEKSPPKNIPIHIRGDVHNLGEVVPRGFLTALAMPSSTTMISENSSGRLEMANWISSDQNPLTARVYANRVWSWLMGQGLAASLNNFGTTGTAPTHPELLDWLAIELIQSGWSTKHLVRTIVMSQAYRRQVVGGETAEQLDPTNRYYWRGSLRRIPAEALRDAVLQISGELDAERGGSLIRPGTTADYDYQHASTRRSVYHPVFRNSLPELFEVFDFADPSVSIGQRARSTVATQPLALLNHPWMVARAQAATQHFKTLSSPASVEELVENLHLACFFRPPTDEELATCTEFLNAKELPLESANLQLLIHSLFASLDFRYLQ</sequence>
<feature type="region of interest" description="Disordered" evidence="1">
    <location>
        <begin position="626"/>
        <end position="648"/>
    </location>
</feature>
<accession>A0A518G000</accession>
<dbReference type="Proteomes" id="UP000318017">
    <property type="component" value="Chromosome"/>
</dbReference>
<name>A0A518G000_9BACT</name>
<dbReference type="InterPro" id="IPR011444">
    <property type="entry name" value="DUF1549"/>
</dbReference>
<dbReference type="PANTHER" id="PTHR35889">
    <property type="entry name" value="CYCLOINULO-OLIGOSACCHARIDE FRUCTANOTRANSFERASE-RELATED"/>
    <property type="match status" value="1"/>
</dbReference>
<evidence type="ECO:0000256" key="1">
    <source>
        <dbReference type="SAM" id="MobiDB-lite"/>
    </source>
</evidence>
<dbReference type="Pfam" id="PF25275">
    <property type="entry name" value="Golvesin_C"/>
    <property type="match status" value="1"/>
</dbReference>
<dbReference type="PANTHER" id="PTHR35889:SF3">
    <property type="entry name" value="F-BOX DOMAIN-CONTAINING PROTEIN"/>
    <property type="match status" value="1"/>
</dbReference>
<dbReference type="Pfam" id="PF07635">
    <property type="entry name" value="PSCyt1"/>
    <property type="match status" value="1"/>
</dbReference>
<evidence type="ECO:0000259" key="5">
    <source>
        <dbReference type="Pfam" id="PF07635"/>
    </source>
</evidence>
<feature type="domain" description="Cytochrome C Planctomycete-type" evidence="5">
    <location>
        <begin position="86"/>
        <end position="145"/>
    </location>
</feature>
<dbReference type="EMBL" id="CP036298">
    <property type="protein sequence ID" value="QDV21896.1"/>
    <property type="molecule type" value="Genomic_DNA"/>
</dbReference>